<geneLocation type="plasmid" evidence="6 7">
    <name>unnamed1</name>
</geneLocation>
<evidence type="ECO:0000313" key="6">
    <source>
        <dbReference type="EMBL" id="WAH44869.1"/>
    </source>
</evidence>
<sequence length="111" mass="12790">MHTNNKLILGDYCLLDIHRGMLIKNGIASSFSKSETLILQCLAKRIGQPTSKMELIDYVWGKTNHPTERLLYQIIHRIRTKLEANVHEPKYLIAVRGFGYMLSCPYVQEIS</sequence>
<dbReference type="CDD" id="cd00383">
    <property type="entry name" value="trans_reg_C"/>
    <property type="match status" value="1"/>
</dbReference>
<gene>
    <name evidence="6" type="ORF">NZD89_27880</name>
</gene>
<dbReference type="Gene3D" id="1.10.10.10">
    <property type="entry name" value="Winged helix-like DNA-binding domain superfamily/Winged helix DNA-binding domain"/>
    <property type="match status" value="1"/>
</dbReference>
<dbReference type="InterPro" id="IPR001867">
    <property type="entry name" value="OmpR/PhoB-type_DNA-bd"/>
</dbReference>
<feature type="DNA-binding region" description="OmpR/PhoB-type" evidence="4">
    <location>
        <begin position="4"/>
        <end position="104"/>
    </location>
</feature>
<dbReference type="InterPro" id="IPR036388">
    <property type="entry name" value="WH-like_DNA-bd_sf"/>
</dbReference>
<evidence type="ECO:0000256" key="3">
    <source>
        <dbReference type="ARBA" id="ARBA00023163"/>
    </source>
</evidence>
<feature type="domain" description="OmpR/PhoB-type" evidence="5">
    <location>
        <begin position="4"/>
        <end position="104"/>
    </location>
</feature>
<dbReference type="Proteomes" id="UP001164761">
    <property type="component" value="Plasmid unnamed1"/>
</dbReference>
<name>A0ABY6ZPR0_9BACL</name>
<dbReference type="RefSeq" id="WP_268008738.1">
    <property type="nucleotide sequence ID" value="NZ_BSUT01000003.1"/>
</dbReference>
<keyword evidence="2 4" id="KW-0238">DNA-binding</keyword>
<dbReference type="Pfam" id="PF00486">
    <property type="entry name" value="Trans_reg_C"/>
    <property type="match status" value="1"/>
</dbReference>
<dbReference type="SUPFAM" id="SSF46894">
    <property type="entry name" value="C-terminal effector domain of the bipartite response regulators"/>
    <property type="match status" value="1"/>
</dbReference>
<keyword evidence="3" id="KW-0804">Transcription</keyword>
<accession>A0ABY6ZPR0</accession>
<evidence type="ECO:0000256" key="2">
    <source>
        <dbReference type="ARBA" id="ARBA00023125"/>
    </source>
</evidence>
<dbReference type="InterPro" id="IPR016032">
    <property type="entry name" value="Sig_transdc_resp-reg_C-effctor"/>
</dbReference>
<evidence type="ECO:0000256" key="4">
    <source>
        <dbReference type="PROSITE-ProRule" id="PRU01091"/>
    </source>
</evidence>
<keyword evidence="1" id="KW-0805">Transcription regulation</keyword>
<reference evidence="6" key="1">
    <citation type="submission" date="2022-08" db="EMBL/GenBank/DDBJ databases">
        <title>Alicyclobacillus fastidiosus DSM 17978, complete genome.</title>
        <authorList>
            <person name="Wang Q."/>
            <person name="Cai R."/>
            <person name="Wang Z."/>
        </authorList>
    </citation>
    <scope>NUCLEOTIDE SEQUENCE</scope>
    <source>
        <strain evidence="6">DSM 17978</strain>
        <plasmid evidence="6">unnamed1</plasmid>
    </source>
</reference>
<dbReference type="SMART" id="SM00862">
    <property type="entry name" value="Trans_reg_C"/>
    <property type="match status" value="1"/>
</dbReference>
<keyword evidence="7" id="KW-1185">Reference proteome</keyword>
<dbReference type="EMBL" id="CP104068">
    <property type="protein sequence ID" value="WAH44869.1"/>
    <property type="molecule type" value="Genomic_DNA"/>
</dbReference>
<protein>
    <submittedName>
        <fullName evidence="6">Winged helix-turn-helix domain-containing protein</fullName>
    </submittedName>
</protein>
<evidence type="ECO:0000313" key="7">
    <source>
        <dbReference type="Proteomes" id="UP001164761"/>
    </source>
</evidence>
<evidence type="ECO:0000256" key="1">
    <source>
        <dbReference type="ARBA" id="ARBA00023015"/>
    </source>
</evidence>
<keyword evidence="6" id="KW-0614">Plasmid</keyword>
<organism evidence="6 7">
    <name type="scientific">Alicyclobacillus fastidiosus</name>
    <dbReference type="NCBI Taxonomy" id="392011"/>
    <lineage>
        <taxon>Bacteria</taxon>
        <taxon>Bacillati</taxon>
        <taxon>Bacillota</taxon>
        <taxon>Bacilli</taxon>
        <taxon>Bacillales</taxon>
        <taxon>Alicyclobacillaceae</taxon>
        <taxon>Alicyclobacillus</taxon>
    </lineage>
</organism>
<dbReference type="PROSITE" id="PS51755">
    <property type="entry name" value="OMPR_PHOB"/>
    <property type="match status" value="1"/>
</dbReference>
<evidence type="ECO:0000259" key="5">
    <source>
        <dbReference type="PROSITE" id="PS51755"/>
    </source>
</evidence>
<proteinExistence type="predicted"/>